<dbReference type="PANTHER" id="PTHR31043">
    <property type="entry name" value="NEPHROCYSTIN-4"/>
    <property type="match status" value="1"/>
</dbReference>
<sequence length="258" mass="30399">MKMREWQELKEGFGFKSDKEVSQKFIFEEELAAYKKLRYESKPAKLLEAVFKGITTCHQINPSFGEKIFFEFPLENVQNEPINCTLEYDDNALRPILDEEEWQFLKSVNKLKTPFEKNMMRKTSDQIQICLQPGDILFVPFIYDAFFFPNDHFNMYSTKVVFRNCNSKEPIAILDLHVHRRTVLLQHSVTFISETSGNWEKQLLLPPMARDRRILSCRSSDPSVRLTIRNATLQQIIGFTTYSGETNDKKTFFIMMYN</sequence>
<dbReference type="eggNOG" id="ENOG502QUNP">
    <property type="taxonomic scope" value="Eukaryota"/>
</dbReference>
<dbReference type="GO" id="GO:0090090">
    <property type="term" value="P:negative regulation of canonical Wnt signaling pathway"/>
    <property type="evidence" value="ECO:0007669"/>
    <property type="project" value="InterPro"/>
</dbReference>
<organism evidence="2 3">
    <name type="scientific">Caenorhabditis tropicalis</name>
    <dbReference type="NCBI Taxonomy" id="1561998"/>
    <lineage>
        <taxon>Eukaryota</taxon>
        <taxon>Metazoa</taxon>
        <taxon>Ecdysozoa</taxon>
        <taxon>Nematoda</taxon>
        <taxon>Chromadorea</taxon>
        <taxon>Rhabditida</taxon>
        <taxon>Rhabditina</taxon>
        <taxon>Rhabditomorpha</taxon>
        <taxon>Rhabditoidea</taxon>
        <taxon>Rhabditidae</taxon>
        <taxon>Peloderinae</taxon>
        <taxon>Caenorhabditis</taxon>
    </lineage>
</organism>
<name>A0A1I7UBZ0_9PELO</name>
<accession>A0A1I7UBZ0</accession>
<dbReference type="AlphaFoldDB" id="A0A1I7UBZ0"/>
<feature type="domain" description="NPHP4 Ig-like" evidence="1">
    <location>
        <begin position="56"/>
        <end position="148"/>
    </location>
</feature>
<dbReference type="InterPro" id="IPR058687">
    <property type="entry name" value="Ig_NPHP4_1st"/>
</dbReference>
<evidence type="ECO:0000313" key="3">
    <source>
        <dbReference type="WBParaSite" id="Csp11.Scaffold629.g7789.t2"/>
    </source>
</evidence>
<dbReference type="GO" id="GO:0036064">
    <property type="term" value="C:ciliary basal body"/>
    <property type="evidence" value="ECO:0007669"/>
    <property type="project" value="TreeGrafter"/>
</dbReference>
<proteinExistence type="predicted"/>
<keyword evidence="2" id="KW-1185">Reference proteome</keyword>
<reference evidence="3" key="1">
    <citation type="submission" date="2016-11" db="UniProtKB">
        <authorList>
            <consortium name="WormBaseParasite"/>
        </authorList>
    </citation>
    <scope>IDENTIFICATION</scope>
</reference>
<dbReference type="GO" id="GO:0035869">
    <property type="term" value="C:ciliary transition zone"/>
    <property type="evidence" value="ECO:0007669"/>
    <property type="project" value="TreeGrafter"/>
</dbReference>
<dbReference type="Pfam" id="PF26190">
    <property type="entry name" value="Ig_NPHP4_1st"/>
    <property type="match status" value="1"/>
</dbReference>
<dbReference type="WBParaSite" id="Csp11.Scaffold629.g7789.t2">
    <property type="protein sequence ID" value="Csp11.Scaffold629.g7789.t2"/>
    <property type="gene ID" value="Csp11.Scaffold629.g7789"/>
</dbReference>
<dbReference type="GO" id="GO:1904491">
    <property type="term" value="P:protein localization to ciliary transition zone"/>
    <property type="evidence" value="ECO:0007669"/>
    <property type="project" value="TreeGrafter"/>
</dbReference>
<evidence type="ECO:0000313" key="2">
    <source>
        <dbReference type="Proteomes" id="UP000095282"/>
    </source>
</evidence>
<dbReference type="GO" id="GO:0097730">
    <property type="term" value="C:non-motile cilium"/>
    <property type="evidence" value="ECO:0007669"/>
    <property type="project" value="InterPro"/>
</dbReference>
<dbReference type="Proteomes" id="UP000095282">
    <property type="component" value="Unplaced"/>
</dbReference>
<dbReference type="GO" id="GO:0097546">
    <property type="term" value="C:ciliary base"/>
    <property type="evidence" value="ECO:0007669"/>
    <property type="project" value="TreeGrafter"/>
</dbReference>
<protein>
    <submittedName>
        <fullName evidence="3">JmjC domain-containing protein</fullName>
    </submittedName>
</protein>
<dbReference type="InterPro" id="IPR029775">
    <property type="entry name" value="NPHP4"/>
</dbReference>
<dbReference type="PANTHER" id="PTHR31043:SF3">
    <property type="entry name" value="NEPHROCYSTIN-4"/>
    <property type="match status" value="1"/>
</dbReference>
<dbReference type="STRING" id="1561998.A0A1I7UBZ0"/>
<evidence type="ECO:0000259" key="1">
    <source>
        <dbReference type="Pfam" id="PF26190"/>
    </source>
</evidence>